<keyword evidence="4" id="KW-1185">Reference proteome</keyword>
<dbReference type="Gene3D" id="3.40.50.720">
    <property type="entry name" value="NAD(P)-binding Rossmann-like Domain"/>
    <property type="match status" value="1"/>
</dbReference>
<dbReference type="EMBL" id="BAABJQ010000041">
    <property type="protein sequence ID" value="GAA5200131.1"/>
    <property type="molecule type" value="Genomic_DNA"/>
</dbReference>
<dbReference type="PANTHER" id="PTHR48079:SF6">
    <property type="entry name" value="NAD(P)-BINDING DOMAIN-CONTAINING PROTEIN-RELATED"/>
    <property type="match status" value="1"/>
</dbReference>
<dbReference type="InterPro" id="IPR051783">
    <property type="entry name" value="NAD(P)-dependent_oxidoreduct"/>
</dbReference>
<evidence type="ECO:0000256" key="1">
    <source>
        <dbReference type="SAM" id="MobiDB-lite"/>
    </source>
</evidence>
<name>A0ABP9SP81_9ACTN</name>
<comment type="caution">
    <text evidence="3">The sequence shown here is derived from an EMBL/GenBank/DDBJ whole genome shotgun (WGS) entry which is preliminary data.</text>
</comment>
<dbReference type="Proteomes" id="UP001501570">
    <property type="component" value="Unassembled WGS sequence"/>
</dbReference>
<feature type="region of interest" description="Disordered" evidence="1">
    <location>
        <begin position="127"/>
        <end position="146"/>
    </location>
</feature>
<proteinExistence type="predicted"/>
<evidence type="ECO:0000313" key="4">
    <source>
        <dbReference type="Proteomes" id="UP001501570"/>
    </source>
</evidence>
<gene>
    <name evidence="3" type="ORF">GCM10023322_77310</name>
</gene>
<dbReference type="RefSeq" id="WP_345638299.1">
    <property type="nucleotide sequence ID" value="NZ_BAABJQ010000041.1"/>
</dbReference>
<dbReference type="PANTHER" id="PTHR48079">
    <property type="entry name" value="PROTEIN YEEZ"/>
    <property type="match status" value="1"/>
</dbReference>
<accession>A0ABP9SP81</accession>
<feature type="compositionally biased region" description="Polar residues" evidence="1">
    <location>
        <begin position="137"/>
        <end position="146"/>
    </location>
</feature>
<dbReference type="InterPro" id="IPR036291">
    <property type="entry name" value="NAD(P)-bd_dom_sf"/>
</dbReference>
<dbReference type="InterPro" id="IPR001509">
    <property type="entry name" value="Epimerase_deHydtase"/>
</dbReference>
<organism evidence="3 4">
    <name type="scientific">Rugosimonospora acidiphila</name>
    <dbReference type="NCBI Taxonomy" id="556531"/>
    <lineage>
        <taxon>Bacteria</taxon>
        <taxon>Bacillati</taxon>
        <taxon>Actinomycetota</taxon>
        <taxon>Actinomycetes</taxon>
        <taxon>Micromonosporales</taxon>
        <taxon>Micromonosporaceae</taxon>
        <taxon>Rugosimonospora</taxon>
    </lineage>
</organism>
<feature type="domain" description="NAD-dependent epimerase/dehydratase" evidence="2">
    <location>
        <begin position="3"/>
        <end position="244"/>
    </location>
</feature>
<protein>
    <submittedName>
        <fullName evidence="3">SDR family oxidoreductase</fullName>
    </submittedName>
</protein>
<evidence type="ECO:0000313" key="3">
    <source>
        <dbReference type="EMBL" id="GAA5200131.1"/>
    </source>
</evidence>
<dbReference type="SUPFAM" id="SSF51735">
    <property type="entry name" value="NAD(P)-binding Rossmann-fold domains"/>
    <property type="match status" value="1"/>
</dbReference>
<sequence length="364" mass="38707">MRVVVVGASGNVGTAVLRRLAEQPEVDEVTGIARRHPGNGRHAGPPYAGVTWYPIDVGGRGAVDALTNAFAGSSAVIHLAWQIQPSHDRARIRRTNVQGTANVAQAALRASVPSLVVASSIGAYAPGPKDEPVDEQWPTTGVRGSTYSRDKADVEAMLTELEDSNPELRVVRIRPALVFQPAAAAEIARLFFGPLVPLSLLRFGRIPVLPAGPRLRVQAVHADDVAEAYVRAALSDVRGAFNIAAAEPPLDARSVAGRFHTRAVPVPVDLLRLIAEVTWHARLQPTEPGWVRLLAGAPTMSCQRAETELGWRPLTNALDAFTALIEAMAEGTGADSAPLRPRSSVTDRLAGLLTGRLPGHGNPY</sequence>
<reference evidence="4" key="1">
    <citation type="journal article" date="2019" name="Int. J. Syst. Evol. Microbiol.">
        <title>The Global Catalogue of Microorganisms (GCM) 10K type strain sequencing project: providing services to taxonomists for standard genome sequencing and annotation.</title>
        <authorList>
            <consortium name="The Broad Institute Genomics Platform"/>
            <consortium name="The Broad Institute Genome Sequencing Center for Infectious Disease"/>
            <person name="Wu L."/>
            <person name="Ma J."/>
        </authorList>
    </citation>
    <scope>NUCLEOTIDE SEQUENCE [LARGE SCALE GENOMIC DNA]</scope>
    <source>
        <strain evidence="4">JCM 18304</strain>
    </source>
</reference>
<evidence type="ECO:0000259" key="2">
    <source>
        <dbReference type="Pfam" id="PF01370"/>
    </source>
</evidence>
<dbReference type="Pfam" id="PF01370">
    <property type="entry name" value="Epimerase"/>
    <property type="match status" value="1"/>
</dbReference>